<dbReference type="EMBL" id="BSOZ01000050">
    <property type="protein sequence ID" value="GLS05510.1"/>
    <property type="molecule type" value="Genomic_DNA"/>
</dbReference>
<evidence type="ECO:0000313" key="3">
    <source>
        <dbReference type="Proteomes" id="UP001156836"/>
    </source>
</evidence>
<evidence type="ECO:0000313" key="2">
    <source>
        <dbReference type="EMBL" id="GLS05510.1"/>
    </source>
</evidence>
<proteinExistence type="predicted"/>
<dbReference type="InterPro" id="IPR010466">
    <property type="entry name" value="DUF1058"/>
</dbReference>
<keyword evidence="3" id="KW-1185">Reference proteome</keyword>
<sequence length="150" mass="16330">MATLPSLTKSALLLACALAAQAAMAVDFRTAARHGVLLYQQPQDSATKLFVVSRGTPLEILAEQGDWLRVRDRQGSLAWAKKADLSATRQVEVLRTSNVHGQADSASPVVFKAEPGLLLNLLDNARNGWLRVKHQSGQEGFIRIEEVWGA</sequence>
<feature type="chain" id="PRO_5046614241" description="SH3 domain-containing protein" evidence="1">
    <location>
        <begin position="26"/>
        <end position="150"/>
    </location>
</feature>
<gene>
    <name evidence="2" type="ORF">GCM10007860_26640</name>
</gene>
<accession>A0ABQ6BWF8</accession>
<dbReference type="Pfam" id="PF06347">
    <property type="entry name" value="SH3_4"/>
    <property type="match status" value="2"/>
</dbReference>
<evidence type="ECO:0000256" key="1">
    <source>
        <dbReference type="SAM" id="SignalP"/>
    </source>
</evidence>
<evidence type="ECO:0008006" key="4">
    <source>
        <dbReference type="Google" id="ProtNLM"/>
    </source>
</evidence>
<reference evidence="3" key="1">
    <citation type="journal article" date="2019" name="Int. J. Syst. Evol. Microbiol.">
        <title>The Global Catalogue of Microorganisms (GCM) 10K type strain sequencing project: providing services to taxonomists for standard genome sequencing and annotation.</title>
        <authorList>
            <consortium name="The Broad Institute Genomics Platform"/>
            <consortium name="The Broad Institute Genome Sequencing Center for Infectious Disease"/>
            <person name="Wu L."/>
            <person name="Ma J."/>
        </authorList>
    </citation>
    <scope>NUCLEOTIDE SEQUENCE [LARGE SCALE GENOMIC DNA]</scope>
    <source>
        <strain evidence="3">NBRC 104970</strain>
    </source>
</reference>
<dbReference type="RefSeq" id="WP_040430980.1">
    <property type="nucleotide sequence ID" value="NZ_BAABUF010000002.1"/>
</dbReference>
<protein>
    <recommendedName>
        <fullName evidence="4">SH3 domain-containing protein</fullName>
    </recommendedName>
</protein>
<feature type="signal peptide" evidence="1">
    <location>
        <begin position="1"/>
        <end position="25"/>
    </location>
</feature>
<name>A0ABQ6BWF8_9NEIS</name>
<keyword evidence="1" id="KW-0732">Signal</keyword>
<dbReference type="Gene3D" id="2.30.30.40">
    <property type="entry name" value="SH3 Domains"/>
    <property type="match status" value="2"/>
</dbReference>
<comment type="caution">
    <text evidence="2">The sequence shown here is derived from an EMBL/GenBank/DDBJ whole genome shotgun (WGS) entry which is preliminary data.</text>
</comment>
<dbReference type="Proteomes" id="UP001156836">
    <property type="component" value="Unassembled WGS sequence"/>
</dbReference>
<organism evidence="2 3">
    <name type="scientific">Chitiniphilus shinanonensis</name>
    <dbReference type="NCBI Taxonomy" id="553088"/>
    <lineage>
        <taxon>Bacteria</taxon>
        <taxon>Pseudomonadati</taxon>
        <taxon>Pseudomonadota</taxon>
        <taxon>Betaproteobacteria</taxon>
        <taxon>Neisseriales</taxon>
        <taxon>Chitinibacteraceae</taxon>
        <taxon>Chitiniphilus</taxon>
    </lineage>
</organism>